<feature type="transmembrane region" description="Helical" evidence="12">
    <location>
        <begin position="12"/>
        <end position="32"/>
    </location>
</feature>
<feature type="transmembrane region" description="Helical" evidence="12">
    <location>
        <begin position="331"/>
        <end position="351"/>
    </location>
</feature>
<evidence type="ECO:0000256" key="12">
    <source>
        <dbReference type="SAM" id="Phobius"/>
    </source>
</evidence>
<dbReference type="NCBIfam" id="TIGR04407">
    <property type="entry name" value="LptF_YjgP"/>
    <property type="match status" value="1"/>
</dbReference>
<evidence type="ECO:0000313" key="14">
    <source>
        <dbReference type="Proteomes" id="UP000319812"/>
    </source>
</evidence>
<dbReference type="Pfam" id="PF03739">
    <property type="entry name" value="LptF_LptG"/>
    <property type="match status" value="1"/>
</dbReference>
<comment type="similarity">
    <text evidence="3">Belongs to the LptF/LptG family.</text>
</comment>
<evidence type="ECO:0000256" key="4">
    <source>
        <dbReference type="ARBA" id="ARBA00014213"/>
    </source>
</evidence>
<evidence type="ECO:0000256" key="1">
    <source>
        <dbReference type="ARBA" id="ARBA00002265"/>
    </source>
</evidence>
<organism evidence="13 14">
    <name type="scientific">Halomonas halmophila</name>
    <dbReference type="NCBI Taxonomy" id="252"/>
    <lineage>
        <taxon>Bacteria</taxon>
        <taxon>Pseudomonadati</taxon>
        <taxon>Pseudomonadota</taxon>
        <taxon>Gammaproteobacteria</taxon>
        <taxon>Oceanospirillales</taxon>
        <taxon>Halomonadaceae</taxon>
        <taxon>Halomonas</taxon>
    </lineage>
</organism>
<keyword evidence="5" id="KW-0813">Transport</keyword>
<dbReference type="InterPro" id="IPR005495">
    <property type="entry name" value="LptG/LptF_permease"/>
</dbReference>
<sequence length="360" mass="39305">MIIFRYLTREILQTMAAVAGVLLLVIMGSRFIRYFSSAAEGDIPVDILGTLMLFHLPGFLELILPLAFFLGILLALGQLYLNSEITVLVACGTSPNKLLWVSLLPATVVAILVGMCSLWLTPAGALHNETLIAEQRSQVDFGVLAPGRFQDFGNGRVVYTESLSEGEHRLEEVFISERQRRGDGIPQTVVTRAGEGYQTVDEETGSRYLVLAEGQRYSVDPGRAVAEKLSFGRYAVRLSGAAERQDLDDPEYLSTPSLIADGSPPAMAQLQWRLGLPPMVFILTLLAMPLSQVNPRQGRFAKLLPAIFLYVAYLSLLLAAMDAIASGSWPVAIGMWPIHLAFLAIGLLMTLHAQRKGMSG</sequence>
<feature type="transmembrane region" description="Helical" evidence="12">
    <location>
        <begin position="52"/>
        <end position="77"/>
    </location>
</feature>
<keyword evidence="8 12" id="KW-0812">Transmembrane</keyword>
<dbReference type="GO" id="GO:0055085">
    <property type="term" value="P:transmembrane transport"/>
    <property type="evidence" value="ECO:0007669"/>
    <property type="project" value="InterPro"/>
</dbReference>
<keyword evidence="9 12" id="KW-1133">Transmembrane helix</keyword>
<evidence type="ECO:0000256" key="8">
    <source>
        <dbReference type="ARBA" id="ARBA00022692"/>
    </source>
</evidence>
<comment type="function">
    <text evidence="1">Part of the ABC transporter complex LptBFG involved in the translocation of lipopolysaccharide (LPS) from the inner membrane to the outer membrane.</text>
</comment>
<proteinExistence type="inferred from homology"/>
<evidence type="ECO:0000256" key="6">
    <source>
        <dbReference type="ARBA" id="ARBA00022475"/>
    </source>
</evidence>
<evidence type="ECO:0000256" key="9">
    <source>
        <dbReference type="ARBA" id="ARBA00022989"/>
    </source>
</evidence>
<reference evidence="13 14" key="1">
    <citation type="submission" date="2019-06" db="EMBL/GenBank/DDBJ databases">
        <title>Whole genome shotgun sequence of Halomonas halmophila NBRC 15537.</title>
        <authorList>
            <person name="Hosoyama A."/>
            <person name="Uohara A."/>
            <person name="Ohji S."/>
            <person name="Ichikawa N."/>
        </authorList>
    </citation>
    <scope>NUCLEOTIDE SEQUENCE [LARGE SCALE GENOMIC DNA]</scope>
    <source>
        <strain evidence="13 14">NBRC 15537</strain>
    </source>
</reference>
<keyword evidence="7" id="KW-0997">Cell inner membrane</keyword>
<evidence type="ECO:0000256" key="5">
    <source>
        <dbReference type="ARBA" id="ARBA00022448"/>
    </source>
</evidence>
<comment type="subunit">
    <text evidence="11">Component of the lipopolysaccharide transport and assembly complex. The LptBFG transporter is composed of two ATP-binding proteins (LptB) and two transmembrane proteins (LptF and LptG).</text>
</comment>
<feature type="transmembrane region" description="Helical" evidence="12">
    <location>
        <begin position="98"/>
        <end position="120"/>
    </location>
</feature>
<evidence type="ECO:0000256" key="10">
    <source>
        <dbReference type="ARBA" id="ARBA00023136"/>
    </source>
</evidence>
<dbReference type="GO" id="GO:0015920">
    <property type="term" value="P:lipopolysaccharide transport"/>
    <property type="evidence" value="ECO:0007669"/>
    <property type="project" value="TreeGrafter"/>
</dbReference>
<accession>A0A4Y4F7A9</accession>
<protein>
    <recommendedName>
        <fullName evidence="4">Lipopolysaccharide export system permease protein LptF</fullName>
    </recommendedName>
</protein>
<keyword evidence="6" id="KW-1003">Cell membrane</keyword>
<dbReference type="PANTHER" id="PTHR33529">
    <property type="entry name" value="SLR0882 PROTEIN-RELATED"/>
    <property type="match status" value="1"/>
</dbReference>
<evidence type="ECO:0000256" key="11">
    <source>
        <dbReference type="ARBA" id="ARBA00026081"/>
    </source>
</evidence>
<dbReference type="AlphaFoldDB" id="A0A4Y4F7A9"/>
<keyword evidence="14" id="KW-1185">Reference proteome</keyword>
<evidence type="ECO:0000256" key="7">
    <source>
        <dbReference type="ARBA" id="ARBA00022519"/>
    </source>
</evidence>
<dbReference type="InterPro" id="IPR030922">
    <property type="entry name" value="LptF"/>
</dbReference>
<dbReference type="EMBL" id="BJOC01000026">
    <property type="protein sequence ID" value="GED23021.1"/>
    <property type="molecule type" value="Genomic_DNA"/>
</dbReference>
<evidence type="ECO:0000313" key="13">
    <source>
        <dbReference type="EMBL" id="GED23021.1"/>
    </source>
</evidence>
<comment type="subcellular location">
    <subcellularLocation>
        <location evidence="2">Cell inner membrane</location>
        <topology evidence="2">Multi-pass membrane protein</topology>
    </subcellularLocation>
</comment>
<evidence type="ECO:0000256" key="3">
    <source>
        <dbReference type="ARBA" id="ARBA00007725"/>
    </source>
</evidence>
<gene>
    <name evidence="13" type="ORF">HHA01_19980</name>
</gene>
<dbReference type="Proteomes" id="UP000319812">
    <property type="component" value="Unassembled WGS sequence"/>
</dbReference>
<feature type="transmembrane region" description="Helical" evidence="12">
    <location>
        <begin position="303"/>
        <end position="325"/>
    </location>
</feature>
<keyword evidence="10 12" id="KW-0472">Membrane</keyword>
<evidence type="ECO:0000256" key="2">
    <source>
        <dbReference type="ARBA" id="ARBA00004429"/>
    </source>
</evidence>
<comment type="caution">
    <text evidence="13">The sequence shown here is derived from an EMBL/GenBank/DDBJ whole genome shotgun (WGS) entry which is preliminary data.</text>
</comment>
<dbReference type="GO" id="GO:0043190">
    <property type="term" value="C:ATP-binding cassette (ABC) transporter complex"/>
    <property type="evidence" value="ECO:0007669"/>
    <property type="project" value="InterPro"/>
</dbReference>
<dbReference type="PANTHER" id="PTHR33529:SF7">
    <property type="entry name" value="LIPOPOLYSACCHARIDE EXPORT SYSTEM PERMEASE PROTEIN LPTF"/>
    <property type="match status" value="1"/>
</dbReference>
<dbReference type="RefSeq" id="WP_174787730.1">
    <property type="nucleotide sequence ID" value="NZ_BJOC01000026.1"/>
</dbReference>
<name>A0A4Y4F7A9_9GAMM</name>